<keyword evidence="2" id="KW-1185">Reference proteome</keyword>
<gene>
    <name evidence="1" type="primary">BQ5605_C007g04620</name>
    <name evidence="1" type="ORF">BQ5605_C007G04620</name>
</gene>
<name>A0A2X0M7K4_9BASI</name>
<evidence type="ECO:0000313" key="1">
    <source>
        <dbReference type="EMBL" id="SGY61904.1"/>
    </source>
</evidence>
<evidence type="ECO:0000313" key="2">
    <source>
        <dbReference type="Proteomes" id="UP000249464"/>
    </source>
</evidence>
<dbReference type="AlphaFoldDB" id="A0A2X0M7K4"/>
<protein>
    <submittedName>
        <fullName evidence="1">BQ5605_C007g04620 protein</fullName>
    </submittedName>
</protein>
<dbReference type="Proteomes" id="UP000249464">
    <property type="component" value="Unassembled WGS sequence"/>
</dbReference>
<organism evidence="1 2">
    <name type="scientific">Microbotryum silenes-dioicae</name>
    <dbReference type="NCBI Taxonomy" id="796604"/>
    <lineage>
        <taxon>Eukaryota</taxon>
        <taxon>Fungi</taxon>
        <taxon>Dikarya</taxon>
        <taxon>Basidiomycota</taxon>
        <taxon>Pucciniomycotina</taxon>
        <taxon>Microbotryomycetes</taxon>
        <taxon>Microbotryales</taxon>
        <taxon>Microbotryaceae</taxon>
        <taxon>Microbotryum</taxon>
    </lineage>
</organism>
<dbReference type="EMBL" id="FQNC01000045">
    <property type="protein sequence ID" value="SGY61904.1"/>
    <property type="molecule type" value="Genomic_DNA"/>
</dbReference>
<proteinExistence type="predicted"/>
<accession>A0A2X0M7K4</accession>
<sequence length="110" mass="11675">MGFVYGQSGVRVHVHRLERACSVTVHEEVIGAHEDHAVSIGRAVADLAKPGRRRDEGIGLAGCDDEQALLGPANKKRGDFAWFSTVAECSLPFIARSMAGDFGDGADSPP</sequence>
<reference evidence="1 2" key="1">
    <citation type="submission" date="2016-11" db="EMBL/GenBank/DDBJ databases">
        <authorList>
            <person name="Jaros S."/>
            <person name="Januszkiewicz K."/>
            <person name="Wedrychowicz H."/>
        </authorList>
    </citation>
    <scope>NUCLEOTIDE SEQUENCE [LARGE SCALE GENOMIC DNA]</scope>
</reference>